<feature type="transmembrane region" description="Helical" evidence="1">
    <location>
        <begin position="52"/>
        <end position="74"/>
    </location>
</feature>
<feature type="transmembrane region" description="Helical" evidence="1">
    <location>
        <begin position="164"/>
        <end position="191"/>
    </location>
</feature>
<evidence type="ECO:0000256" key="1">
    <source>
        <dbReference type="SAM" id="Phobius"/>
    </source>
</evidence>
<keyword evidence="1" id="KW-0812">Transmembrane</keyword>
<evidence type="ECO:0000313" key="2">
    <source>
        <dbReference type="EMBL" id="KFI85635.1"/>
    </source>
</evidence>
<comment type="caution">
    <text evidence="2">The sequence shown here is derived from an EMBL/GenBank/DDBJ whole genome shotgun (WGS) entry which is preliminary data.</text>
</comment>
<dbReference type="EMBL" id="JGZM01000008">
    <property type="protein sequence ID" value="KFI85635.1"/>
    <property type="molecule type" value="Genomic_DNA"/>
</dbReference>
<name>A0A087CQT5_9BIFI</name>
<keyword evidence="1" id="KW-0472">Membrane</keyword>
<dbReference type="Proteomes" id="UP000029040">
    <property type="component" value="Unassembled WGS sequence"/>
</dbReference>
<feature type="transmembrane region" description="Helical" evidence="1">
    <location>
        <begin position="95"/>
        <end position="117"/>
    </location>
</feature>
<accession>A0A087CQT5</accession>
<evidence type="ECO:0000313" key="3">
    <source>
        <dbReference type="Proteomes" id="UP000029040"/>
    </source>
</evidence>
<sequence>MLRKTCIVSFVFLRSQMRHLVPWTLTLAVPIVLFAVTYGLRAPVSPESGAEVAMLFESYVVVTGILNNLILRWAQIRESGVLVQVSYMCGARYEPLFAAVLAGAAQTSASGAIFAIFCSATGYCSGLDAVLLIGATMWLVALLSCVAVLFLIPRFSITTISVWGSMLLLAMWCTAGGFGGGSGMNAILIVCNPMRYALQTYAMAYMGTRDMTIPIASIAALVLGALLYLVIGGIAARFVNSRMLPTQ</sequence>
<feature type="transmembrane region" description="Helical" evidence="1">
    <location>
        <begin position="211"/>
        <end position="239"/>
    </location>
</feature>
<reference evidence="2 3" key="1">
    <citation type="submission" date="2014-03" db="EMBL/GenBank/DDBJ databases">
        <title>Genomics of Bifidobacteria.</title>
        <authorList>
            <person name="Ventura M."/>
            <person name="Milani C."/>
            <person name="Lugli G.A."/>
        </authorList>
    </citation>
    <scope>NUCLEOTIDE SEQUENCE [LARGE SCALE GENOMIC DNA]</scope>
    <source>
        <strain evidence="2 3">LMG 14934</strain>
    </source>
</reference>
<organism evidence="2 3">
    <name type="scientific">Bifidobacterium pullorum subsp. saeculare DSM 6531 = LMG 14934</name>
    <dbReference type="NCBI Taxonomy" id="1437611"/>
    <lineage>
        <taxon>Bacteria</taxon>
        <taxon>Bacillati</taxon>
        <taxon>Actinomycetota</taxon>
        <taxon>Actinomycetes</taxon>
        <taxon>Bifidobacteriales</taxon>
        <taxon>Bifidobacteriaceae</taxon>
        <taxon>Bifidobacterium</taxon>
    </lineage>
</organism>
<keyword evidence="1" id="KW-1133">Transmembrane helix</keyword>
<gene>
    <name evidence="2" type="ORF">BSAE_1496</name>
</gene>
<dbReference type="AlphaFoldDB" id="A0A087CQT5"/>
<feature type="transmembrane region" description="Helical" evidence="1">
    <location>
        <begin position="129"/>
        <end position="152"/>
    </location>
</feature>
<evidence type="ECO:0008006" key="4">
    <source>
        <dbReference type="Google" id="ProtNLM"/>
    </source>
</evidence>
<proteinExistence type="predicted"/>
<feature type="transmembrane region" description="Helical" evidence="1">
    <location>
        <begin position="20"/>
        <end position="40"/>
    </location>
</feature>
<protein>
    <recommendedName>
        <fullName evidence="4">ABC transporter permease</fullName>
    </recommendedName>
</protein>